<sequence>MKLFRKLISLDEALKAVLAYAKPAEIEIEEIGFGDALNRVLAEDVCSPADSPPFDRAAMDGYAIRAEDSFGASPNNPVLLRLIKSQSEKGKESRVEGVEIGDGECFSIQTGMALPKGSNAVVMLEYTKERGSELEIFKPVTPGKNVSFKGEDVKKGEVVLKEGKLLRAHDVGMLASLFKRSVNVYKRAKFGIMSTGDELLNPEEAEPYEGEKRIADVNSYVLAGLTEPIASSYRIGIVRDNYDKIKTAISESLAVDSDSNCYCDGLLISGGSSVGKRDFIADAVEDSGELVFHGVAIRPGEPTGFCIVNNKPVFILPGYPVAAISAFELLVRPFLFAVHGVKEERKKIFAVARKKIPSAVGRTDFVRVRLFCKETEYFVEPIRVSGSGILSSMTKSDGFVVIEENKEGVEAGEKVEVDVWG</sequence>
<dbReference type="Gene3D" id="3.90.105.10">
    <property type="entry name" value="Molybdopterin biosynthesis moea protein, domain 2"/>
    <property type="match status" value="1"/>
</dbReference>
<dbReference type="CDD" id="cd00887">
    <property type="entry name" value="MoeA"/>
    <property type="match status" value="1"/>
</dbReference>
<dbReference type="InterPro" id="IPR036688">
    <property type="entry name" value="MoeA_C_domain_IV_sf"/>
</dbReference>
<name>A0A7G9YW16_9EURY</name>
<dbReference type="PANTHER" id="PTHR10192">
    <property type="entry name" value="MOLYBDOPTERIN BIOSYNTHESIS PROTEIN"/>
    <property type="match status" value="1"/>
</dbReference>
<feature type="domain" description="MoaB/Mog" evidence="3">
    <location>
        <begin position="191"/>
        <end position="337"/>
    </location>
</feature>
<dbReference type="SUPFAM" id="SSF53218">
    <property type="entry name" value="Molybdenum cofactor biosynthesis proteins"/>
    <property type="match status" value="1"/>
</dbReference>
<protein>
    <recommendedName>
        <fullName evidence="3">MoaB/Mog domain-containing protein</fullName>
    </recommendedName>
</protein>
<gene>
    <name evidence="4" type="ORF">LFOEMHHC_00026</name>
</gene>
<dbReference type="GO" id="GO:0005737">
    <property type="term" value="C:cytoplasm"/>
    <property type="evidence" value="ECO:0007669"/>
    <property type="project" value="TreeGrafter"/>
</dbReference>
<accession>A0A7G9YW16</accession>
<organism evidence="4">
    <name type="scientific">Candidatus Methanophagaceae archaeon ANME-1 ERB6</name>
    <dbReference type="NCBI Taxonomy" id="2759912"/>
    <lineage>
        <taxon>Archaea</taxon>
        <taxon>Methanobacteriati</taxon>
        <taxon>Methanobacteriota</taxon>
        <taxon>Stenosarchaea group</taxon>
        <taxon>Methanomicrobia</taxon>
        <taxon>Candidatus Methanophagales</taxon>
        <taxon>Candidatus Methanophagaceae</taxon>
    </lineage>
</organism>
<proteinExistence type="predicted"/>
<dbReference type="NCBIfam" id="NF045515">
    <property type="entry name" value="Glp_gephyrin"/>
    <property type="match status" value="1"/>
</dbReference>
<dbReference type="GO" id="GO:0061599">
    <property type="term" value="F:molybdopterin molybdotransferase activity"/>
    <property type="evidence" value="ECO:0007669"/>
    <property type="project" value="TreeGrafter"/>
</dbReference>
<dbReference type="UniPathway" id="UPA00344"/>
<dbReference type="InterPro" id="IPR001453">
    <property type="entry name" value="MoaB/Mog_dom"/>
</dbReference>
<evidence type="ECO:0000313" key="4">
    <source>
        <dbReference type="EMBL" id="QNO52200.1"/>
    </source>
</evidence>
<dbReference type="PANTHER" id="PTHR10192:SF19">
    <property type="entry name" value="MOLYBDOPTERIN BIOSYNTHESIS PROTEIN MJ0666-RELATED"/>
    <property type="match status" value="1"/>
</dbReference>
<dbReference type="Pfam" id="PF03454">
    <property type="entry name" value="MoeA_C"/>
    <property type="match status" value="1"/>
</dbReference>
<dbReference type="Gene3D" id="3.40.980.10">
    <property type="entry name" value="MoaB/Mog-like domain"/>
    <property type="match status" value="1"/>
</dbReference>
<dbReference type="Pfam" id="PF03453">
    <property type="entry name" value="MoeA_N"/>
    <property type="match status" value="1"/>
</dbReference>
<comment type="pathway">
    <text evidence="1">Cofactor biosynthesis; molybdopterin biosynthesis.</text>
</comment>
<dbReference type="InterPro" id="IPR036135">
    <property type="entry name" value="MoeA_linker/N_sf"/>
</dbReference>
<dbReference type="SUPFAM" id="SSF63867">
    <property type="entry name" value="MoeA C-terminal domain-like"/>
    <property type="match status" value="1"/>
</dbReference>
<dbReference type="SUPFAM" id="SSF63882">
    <property type="entry name" value="MoeA N-terminal region -like"/>
    <property type="match status" value="1"/>
</dbReference>
<dbReference type="InterPro" id="IPR005110">
    <property type="entry name" value="MoeA_linker/N"/>
</dbReference>
<dbReference type="Gene3D" id="2.170.190.11">
    <property type="entry name" value="Molybdopterin biosynthesis moea protein, domain 3"/>
    <property type="match status" value="1"/>
</dbReference>
<dbReference type="SMART" id="SM00852">
    <property type="entry name" value="MoCF_biosynth"/>
    <property type="match status" value="1"/>
</dbReference>
<dbReference type="AlphaFoldDB" id="A0A7G9YW16"/>
<dbReference type="Gene3D" id="2.40.340.10">
    <property type="entry name" value="MoeA, C-terminal, domain IV"/>
    <property type="match status" value="1"/>
</dbReference>
<evidence type="ECO:0000259" key="3">
    <source>
        <dbReference type="SMART" id="SM00852"/>
    </source>
</evidence>
<dbReference type="InterPro" id="IPR005111">
    <property type="entry name" value="MoeA_C_domain_IV"/>
</dbReference>
<dbReference type="NCBIfam" id="TIGR00177">
    <property type="entry name" value="molyb_syn"/>
    <property type="match status" value="1"/>
</dbReference>
<evidence type="ECO:0000256" key="2">
    <source>
        <dbReference type="ARBA" id="ARBA00023150"/>
    </source>
</evidence>
<dbReference type="Pfam" id="PF00994">
    <property type="entry name" value="MoCF_biosynth"/>
    <property type="match status" value="1"/>
</dbReference>
<evidence type="ECO:0000256" key="1">
    <source>
        <dbReference type="ARBA" id="ARBA00005046"/>
    </source>
</evidence>
<dbReference type="GO" id="GO:0006777">
    <property type="term" value="P:Mo-molybdopterin cofactor biosynthetic process"/>
    <property type="evidence" value="ECO:0007669"/>
    <property type="project" value="UniProtKB-KW"/>
</dbReference>
<dbReference type="InterPro" id="IPR038987">
    <property type="entry name" value="MoeA-like"/>
</dbReference>
<keyword evidence="2" id="KW-0501">Molybdenum cofactor biosynthesis</keyword>
<dbReference type="EMBL" id="MT631503">
    <property type="protein sequence ID" value="QNO52200.1"/>
    <property type="molecule type" value="Genomic_DNA"/>
</dbReference>
<dbReference type="InterPro" id="IPR036425">
    <property type="entry name" value="MoaB/Mog-like_dom_sf"/>
</dbReference>
<reference evidence="4" key="1">
    <citation type="submission" date="2020-06" db="EMBL/GenBank/DDBJ databases">
        <title>Unique genomic features of the anaerobic methanotrophic archaea.</title>
        <authorList>
            <person name="Chadwick G.L."/>
            <person name="Skennerton C.T."/>
            <person name="Laso-Perez R."/>
            <person name="Leu A.O."/>
            <person name="Speth D.R."/>
            <person name="Yu H."/>
            <person name="Morgan-Lang C."/>
            <person name="Hatzenpichler R."/>
            <person name="Goudeau D."/>
            <person name="Malmstrom R."/>
            <person name="Brazelton W.J."/>
            <person name="Woyke T."/>
            <person name="Hallam S.J."/>
            <person name="Tyson G.W."/>
            <person name="Wegener G."/>
            <person name="Boetius A."/>
            <person name="Orphan V."/>
        </authorList>
    </citation>
    <scope>NUCLEOTIDE SEQUENCE</scope>
</reference>